<gene>
    <name evidence="2" type="ORF">ACFO60_21455</name>
</gene>
<dbReference type="Gene3D" id="1.10.3140.10">
    <property type="entry name" value="4-hydroxybutyryl-coa dehydratase, domain 1"/>
    <property type="match status" value="1"/>
</dbReference>
<evidence type="ECO:0000313" key="2">
    <source>
        <dbReference type="EMBL" id="MFC4533349.1"/>
    </source>
</evidence>
<reference evidence="3" key="1">
    <citation type="journal article" date="2019" name="Int. J. Syst. Evol. Microbiol.">
        <title>The Global Catalogue of Microorganisms (GCM) 10K type strain sequencing project: providing services to taxonomists for standard genome sequencing and annotation.</title>
        <authorList>
            <consortium name="The Broad Institute Genomics Platform"/>
            <consortium name="The Broad Institute Genome Sequencing Center for Infectious Disease"/>
            <person name="Wu L."/>
            <person name="Ma J."/>
        </authorList>
    </citation>
    <scope>NUCLEOTIDE SEQUENCE [LARGE SCALE GENOMIC DNA]</scope>
    <source>
        <strain evidence="3">CGMCC 4.7132</strain>
    </source>
</reference>
<evidence type="ECO:0000259" key="1">
    <source>
        <dbReference type="Pfam" id="PF11794"/>
    </source>
</evidence>
<dbReference type="RefSeq" id="WP_380842737.1">
    <property type="nucleotide sequence ID" value="NZ_JBHSFP010000015.1"/>
</dbReference>
<accession>A0ABV9CJF3</accession>
<comment type="caution">
    <text evidence="2">The sequence shown here is derived from an EMBL/GenBank/DDBJ whole genome shotgun (WGS) entry which is preliminary data.</text>
</comment>
<sequence>MARRGLVKDVTTHPAFRNTARSIADLYDLTHDPARVDTLTVQGADGTRIHRAYHLPRSHEDLVARRQAYKVWSEASFGFLGRSPDYMASGIAGFRPRGPDGQAARRAKRRPLLRGLLGAR</sequence>
<dbReference type="EMBL" id="JBHSFP010000015">
    <property type="protein sequence ID" value="MFC4533349.1"/>
    <property type="molecule type" value="Genomic_DNA"/>
</dbReference>
<evidence type="ECO:0000313" key="3">
    <source>
        <dbReference type="Proteomes" id="UP001596004"/>
    </source>
</evidence>
<dbReference type="Proteomes" id="UP001596004">
    <property type="component" value="Unassembled WGS sequence"/>
</dbReference>
<feature type="domain" description="HpaB/PvcC/4-BUDH N-terminal" evidence="1">
    <location>
        <begin position="6"/>
        <end position="95"/>
    </location>
</feature>
<keyword evidence="3" id="KW-1185">Reference proteome</keyword>
<dbReference type="InterPro" id="IPR009100">
    <property type="entry name" value="AcylCoA_DH/oxidase_NM_dom_sf"/>
</dbReference>
<name>A0ABV9CJF3_9ACTN</name>
<dbReference type="PANTHER" id="PTHR36117:SF3">
    <property type="entry name" value="4-HYDROXYPHENYLACETATE 3-MONOOXYGENASE-RELATED"/>
    <property type="match status" value="1"/>
</dbReference>
<dbReference type="PANTHER" id="PTHR36117">
    <property type="entry name" value="4-HYDROXYPHENYLACETATE 3-MONOOXYGENASE-RELATED"/>
    <property type="match status" value="1"/>
</dbReference>
<dbReference type="SUPFAM" id="SSF56645">
    <property type="entry name" value="Acyl-CoA dehydrogenase NM domain-like"/>
    <property type="match status" value="1"/>
</dbReference>
<proteinExistence type="predicted"/>
<organism evidence="2 3">
    <name type="scientific">Sphaerisporangium dianthi</name>
    <dbReference type="NCBI Taxonomy" id="1436120"/>
    <lineage>
        <taxon>Bacteria</taxon>
        <taxon>Bacillati</taxon>
        <taxon>Actinomycetota</taxon>
        <taxon>Actinomycetes</taxon>
        <taxon>Streptosporangiales</taxon>
        <taxon>Streptosporangiaceae</taxon>
        <taxon>Sphaerisporangium</taxon>
    </lineage>
</organism>
<dbReference type="InterPro" id="IPR004925">
    <property type="entry name" value="HpaB/PvcC/4-BUDH"/>
</dbReference>
<dbReference type="InterPro" id="IPR024674">
    <property type="entry name" value="HpaB/PvcC/4-BUDH_N"/>
</dbReference>
<dbReference type="Pfam" id="PF11794">
    <property type="entry name" value="HpaB_N"/>
    <property type="match status" value="1"/>
</dbReference>
<protein>
    <submittedName>
        <fullName evidence="2">4-hydroxyphenylacetate 3-hydroxylase N-terminal domain-containing protein</fullName>
    </submittedName>
</protein>